<evidence type="ECO:0000313" key="4">
    <source>
        <dbReference type="Proteomes" id="UP000015106"/>
    </source>
</evidence>
<organism evidence="3 4">
    <name type="scientific">Triticum urartu</name>
    <name type="common">Red wild einkorn</name>
    <name type="synonym">Crithodium urartu</name>
    <dbReference type="NCBI Taxonomy" id="4572"/>
    <lineage>
        <taxon>Eukaryota</taxon>
        <taxon>Viridiplantae</taxon>
        <taxon>Streptophyta</taxon>
        <taxon>Embryophyta</taxon>
        <taxon>Tracheophyta</taxon>
        <taxon>Spermatophyta</taxon>
        <taxon>Magnoliopsida</taxon>
        <taxon>Liliopsida</taxon>
        <taxon>Poales</taxon>
        <taxon>Poaceae</taxon>
        <taxon>BOP clade</taxon>
        <taxon>Pooideae</taxon>
        <taxon>Triticodae</taxon>
        <taxon>Triticeae</taxon>
        <taxon>Triticinae</taxon>
        <taxon>Triticum</taxon>
    </lineage>
</organism>
<feature type="compositionally biased region" description="Low complexity" evidence="1">
    <location>
        <begin position="47"/>
        <end position="57"/>
    </location>
</feature>
<dbReference type="AlphaFoldDB" id="A0A8R7PMW5"/>
<dbReference type="Gramene" id="TuG1812G0300000742.01.T01">
    <property type="protein sequence ID" value="TuG1812G0300000742.01.T01"/>
    <property type="gene ID" value="TuG1812G0300000742.01"/>
</dbReference>
<reference evidence="3" key="3">
    <citation type="submission" date="2022-06" db="UniProtKB">
        <authorList>
            <consortium name="EnsemblPlants"/>
        </authorList>
    </citation>
    <scope>IDENTIFICATION</scope>
</reference>
<name>A0A8R7PMW5_TRIUA</name>
<keyword evidence="2" id="KW-0812">Transmembrane</keyword>
<proteinExistence type="predicted"/>
<evidence type="ECO:0000256" key="2">
    <source>
        <dbReference type="SAM" id="Phobius"/>
    </source>
</evidence>
<feature type="transmembrane region" description="Helical" evidence="2">
    <location>
        <begin position="12"/>
        <end position="33"/>
    </location>
</feature>
<reference evidence="4" key="1">
    <citation type="journal article" date="2013" name="Nature">
        <title>Draft genome of the wheat A-genome progenitor Triticum urartu.</title>
        <authorList>
            <person name="Ling H.Q."/>
            <person name="Zhao S."/>
            <person name="Liu D."/>
            <person name="Wang J."/>
            <person name="Sun H."/>
            <person name="Zhang C."/>
            <person name="Fan H."/>
            <person name="Li D."/>
            <person name="Dong L."/>
            <person name="Tao Y."/>
            <person name="Gao C."/>
            <person name="Wu H."/>
            <person name="Li Y."/>
            <person name="Cui Y."/>
            <person name="Guo X."/>
            <person name="Zheng S."/>
            <person name="Wang B."/>
            <person name="Yu K."/>
            <person name="Liang Q."/>
            <person name="Yang W."/>
            <person name="Lou X."/>
            <person name="Chen J."/>
            <person name="Feng M."/>
            <person name="Jian J."/>
            <person name="Zhang X."/>
            <person name="Luo G."/>
            <person name="Jiang Y."/>
            <person name="Liu J."/>
            <person name="Wang Z."/>
            <person name="Sha Y."/>
            <person name="Zhang B."/>
            <person name="Wu H."/>
            <person name="Tang D."/>
            <person name="Shen Q."/>
            <person name="Xue P."/>
            <person name="Zou S."/>
            <person name="Wang X."/>
            <person name="Liu X."/>
            <person name="Wang F."/>
            <person name="Yang Y."/>
            <person name="An X."/>
            <person name="Dong Z."/>
            <person name="Zhang K."/>
            <person name="Zhang X."/>
            <person name="Luo M.C."/>
            <person name="Dvorak J."/>
            <person name="Tong Y."/>
            <person name="Wang J."/>
            <person name="Yang H."/>
            <person name="Li Z."/>
            <person name="Wang D."/>
            <person name="Zhang A."/>
            <person name="Wang J."/>
        </authorList>
    </citation>
    <scope>NUCLEOTIDE SEQUENCE</scope>
    <source>
        <strain evidence="4">cv. G1812</strain>
    </source>
</reference>
<evidence type="ECO:0000256" key="1">
    <source>
        <dbReference type="SAM" id="MobiDB-lite"/>
    </source>
</evidence>
<protein>
    <submittedName>
        <fullName evidence="3">Uncharacterized protein</fullName>
    </submittedName>
</protein>
<evidence type="ECO:0000313" key="3">
    <source>
        <dbReference type="EnsemblPlants" id="TuG1812G0300000742.01.T01"/>
    </source>
</evidence>
<feature type="region of interest" description="Disordered" evidence="1">
    <location>
        <begin position="47"/>
        <end position="69"/>
    </location>
</feature>
<sequence length="95" mass="10437">MGSMMGLLPLHRYIPTLNSIIAMIGLIWTYCALNDFSRWAIQMMEASSDPSTSPASPLETRMREPPPPPPCLSVTLTQESRGSTLVLSLRTTTLS</sequence>
<dbReference type="Proteomes" id="UP000015106">
    <property type="component" value="Chromosome 3"/>
</dbReference>
<dbReference type="EnsemblPlants" id="TuG1812G0300000742.01.T01">
    <property type="protein sequence ID" value="TuG1812G0300000742.01.T01"/>
    <property type="gene ID" value="TuG1812G0300000742.01"/>
</dbReference>
<accession>A0A8R7PMW5</accession>
<keyword evidence="2" id="KW-0472">Membrane</keyword>
<reference evidence="3" key="2">
    <citation type="submission" date="2018-03" db="EMBL/GenBank/DDBJ databases">
        <title>The Triticum urartu genome reveals the dynamic nature of wheat genome evolution.</title>
        <authorList>
            <person name="Ling H."/>
            <person name="Ma B."/>
            <person name="Shi X."/>
            <person name="Liu H."/>
            <person name="Dong L."/>
            <person name="Sun H."/>
            <person name="Cao Y."/>
            <person name="Gao Q."/>
            <person name="Zheng S."/>
            <person name="Li Y."/>
            <person name="Yu Y."/>
            <person name="Du H."/>
            <person name="Qi M."/>
            <person name="Li Y."/>
            <person name="Yu H."/>
            <person name="Cui Y."/>
            <person name="Wang N."/>
            <person name="Chen C."/>
            <person name="Wu H."/>
            <person name="Zhao Y."/>
            <person name="Zhang J."/>
            <person name="Li Y."/>
            <person name="Zhou W."/>
            <person name="Zhang B."/>
            <person name="Hu W."/>
            <person name="Eijk M."/>
            <person name="Tang J."/>
            <person name="Witsenboer H."/>
            <person name="Zhao S."/>
            <person name="Li Z."/>
            <person name="Zhang A."/>
            <person name="Wang D."/>
            <person name="Liang C."/>
        </authorList>
    </citation>
    <scope>NUCLEOTIDE SEQUENCE [LARGE SCALE GENOMIC DNA]</scope>
    <source>
        <strain evidence="3">cv. G1812</strain>
    </source>
</reference>
<keyword evidence="4" id="KW-1185">Reference proteome</keyword>
<keyword evidence="2" id="KW-1133">Transmembrane helix</keyword>